<sequence>MFLFLQASSQVIPENGSDNLVDSSTVSKNVVKVPKVSIDPVARALPRANTVDPRS</sequence>
<accession>A0A0J8CDV8</accession>
<dbReference type="Proteomes" id="UP000035740">
    <property type="component" value="Chromosome 5"/>
</dbReference>
<evidence type="ECO:0000313" key="1">
    <source>
        <dbReference type="EMBL" id="KMT11742.1"/>
    </source>
</evidence>
<reference evidence="1 2" key="1">
    <citation type="journal article" date="2014" name="Nature">
        <title>The genome of the recently domesticated crop plant sugar beet (Beta vulgaris).</title>
        <authorList>
            <person name="Dohm J.C."/>
            <person name="Minoche A.E."/>
            <person name="Holtgrawe D."/>
            <person name="Capella-Gutierrez S."/>
            <person name="Zakrzewski F."/>
            <person name="Tafer H."/>
            <person name="Rupp O."/>
            <person name="Sorensen T.R."/>
            <person name="Stracke R."/>
            <person name="Reinhardt R."/>
            <person name="Goesmann A."/>
            <person name="Kraft T."/>
            <person name="Schulz B."/>
            <person name="Stadler P.F."/>
            <person name="Schmidt T."/>
            <person name="Gabaldon T."/>
            <person name="Lehrach H."/>
            <person name="Weisshaar B."/>
            <person name="Himmelbauer H."/>
        </authorList>
    </citation>
    <scope>NUCLEOTIDE SEQUENCE [LARGE SCALE GENOMIC DNA]</scope>
    <source>
        <tissue evidence="1">Taproot</tissue>
    </source>
</reference>
<organism evidence="1 2">
    <name type="scientific">Beta vulgaris subsp. vulgaris</name>
    <name type="common">Beet</name>
    <dbReference type="NCBI Taxonomy" id="3555"/>
    <lineage>
        <taxon>Eukaryota</taxon>
        <taxon>Viridiplantae</taxon>
        <taxon>Streptophyta</taxon>
        <taxon>Embryophyta</taxon>
        <taxon>Tracheophyta</taxon>
        <taxon>Spermatophyta</taxon>
        <taxon>Magnoliopsida</taxon>
        <taxon>eudicotyledons</taxon>
        <taxon>Gunneridae</taxon>
        <taxon>Pentapetalae</taxon>
        <taxon>Caryophyllales</taxon>
        <taxon>Chenopodiaceae</taxon>
        <taxon>Betoideae</taxon>
        <taxon>Beta</taxon>
    </lineage>
</organism>
<gene>
    <name evidence="1" type="ORF">BVRB_5g105760</name>
</gene>
<dbReference type="EMBL" id="KQ090090">
    <property type="protein sequence ID" value="KMT11742.1"/>
    <property type="molecule type" value="Genomic_DNA"/>
</dbReference>
<protein>
    <submittedName>
        <fullName evidence="1">Uncharacterized protein</fullName>
    </submittedName>
</protein>
<keyword evidence="2" id="KW-1185">Reference proteome</keyword>
<dbReference type="AlphaFoldDB" id="A0A0J8CDV8"/>
<dbReference type="Gramene" id="KMT11742">
    <property type="protein sequence ID" value="KMT11742"/>
    <property type="gene ID" value="BVRB_5g105760"/>
</dbReference>
<name>A0A0J8CDV8_BETVV</name>
<proteinExistence type="predicted"/>
<evidence type="ECO:0000313" key="2">
    <source>
        <dbReference type="Proteomes" id="UP000035740"/>
    </source>
</evidence>